<evidence type="ECO:0000259" key="9">
    <source>
        <dbReference type="Pfam" id="PF00931"/>
    </source>
</evidence>
<dbReference type="PRINTS" id="PR00364">
    <property type="entry name" value="DISEASERSIST"/>
</dbReference>
<dbReference type="Gene3D" id="1.10.8.430">
    <property type="entry name" value="Helical domain of apoptotic protease-activating factors"/>
    <property type="match status" value="1"/>
</dbReference>
<evidence type="ECO:0000256" key="3">
    <source>
        <dbReference type="ARBA" id="ARBA00022737"/>
    </source>
</evidence>
<feature type="signal peptide" evidence="8">
    <location>
        <begin position="1"/>
        <end position="23"/>
    </location>
</feature>
<proteinExistence type="evidence at transcript level"/>
<evidence type="ECO:0000256" key="4">
    <source>
        <dbReference type="ARBA" id="ARBA00022741"/>
    </source>
</evidence>
<evidence type="ECO:0000256" key="2">
    <source>
        <dbReference type="ARBA" id="ARBA00022614"/>
    </source>
</evidence>
<evidence type="ECO:0000256" key="5">
    <source>
        <dbReference type="ARBA" id="ARBA00022821"/>
    </source>
</evidence>
<dbReference type="Gene3D" id="3.80.10.10">
    <property type="entry name" value="Ribonuclease Inhibitor"/>
    <property type="match status" value="4"/>
</dbReference>
<feature type="domain" description="Disease resistance N-terminal" evidence="10">
    <location>
        <begin position="14"/>
        <end position="100"/>
    </location>
</feature>
<evidence type="ECO:0000313" key="13">
    <source>
        <dbReference type="EMBL" id="UBY07366.1"/>
    </source>
</evidence>
<dbReference type="GO" id="GO:0042742">
    <property type="term" value="P:defense response to bacterium"/>
    <property type="evidence" value="ECO:0007669"/>
    <property type="project" value="UniProtKB-ARBA"/>
</dbReference>
<dbReference type="Gene3D" id="1.20.5.4130">
    <property type="match status" value="1"/>
</dbReference>
<evidence type="ECO:0000259" key="10">
    <source>
        <dbReference type="Pfam" id="PF18052"/>
    </source>
</evidence>
<dbReference type="PANTHER" id="PTHR36766">
    <property type="entry name" value="PLANT BROAD-SPECTRUM MILDEW RESISTANCE PROTEIN RPW8"/>
    <property type="match status" value="1"/>
</dbReference>
<dbReference type="InterPro" id="IPR042197">
    <property type="entry name" value="Apaf_helical"/>
</dbReference>
<feature type="domain" description="Disease resistance R13L4/SHOC-2-like LRR" evidence="12">
    <location>
        <begin position="574"/>
        <end position="790"/>
    </location>
</feature>
<keyword evidence="5" id="KW-0611">Plant defense</keyword>
<dbReference type="GO" id="GO:0009626">
    <property type="term" value="P:plant-type hypersensitive response"/>
    <property type="evidence" value="ECO:0007669"/>
    <property type="project" value="UniProtKB-ARBA"/>
</dbReference>
<dbReference type="Gene3D" id="1.10.10.10">
    <property type="entry name" value="Winged helix-like DNA-binding domain superfamily/Winged helix DNA-binding domain"/>
    <property type="match status" value="1"/>
</dbReference>
<feature type="chain" id="PRO_5035465225" evidence="8">
    <location>
        <begin position="24"/>
        <end position="1358"/>
    </location>
</feature>
<dbReference type="SUPFAM" id="SSF52540">
    <property type="entry name" value="P-loop containing nucleoside triphosphate hydrolases"/>
    <property type="match status" value="1"/>
</dbReference>
<name>A0A8K1MK38_9POAL</name>
<reference evidence="13" key="1">
    <citation type="submission" date="2021-07" db="EMBL/GenBank/DDBJ databases">
        <title>Genome-wide identification of the NLR gene family in Haynaldia villosa by SMRT-RenSeq.</title>
        <authorList>
            <person name="Huang Z."/>
            <person name="Qiao F."/>
            <person name="Yang B."/>
            <person name="Liu J."/>
            <person name="Liu Y."/>
            <person name="Wulff B.B.H."/>
            <person name="Hu P."/>
            <person name="Lv Z."/>
            <person name="Zhang R."/>
            <person name="Chen P."/>
            <person name="Xing L."/>
            <person name="Cao A."/>
        </authorList>
    </citation>
    <scope>NUCLEOTIDE SEQUENCE</scope>
    <source>
        <strain evidence="13">Hv_Contig_873_nlr_1</strain>
    </source>
</reference>
<dbReference type="InterPro" id="IPR055414">
    <property type="entry name" value="LRR_R13L4/SHOC2-like"/>
</dbReference>
<evidence type="ECO:0000256" key="6">
    <source>
        <dbReference type="ARBA" id="ARBA00022840"/>
    </source>
</evidence>
<dbReference type="SUPFAM" id="SSF52058">
    <property type="entry name" value="L domain-like"/>
    <property type="match status" value="2"/>
</dbReference>
<evidence type="ECO:0000259" key="11">
    <source>
        <dbReference type="Pfam" id="PF23559"/>
    </source>
</evidence>
<organism evidence="13">
    <name type="scientific">Dasypyrum villosum</name>
    <dbReference type="NCBI Taxonomy" id="40247"/>
    <lineage>
        <taxon>Eukaryota</taxon>
        <taxon>Viridiplantae</taxon>
        <taxon>Streptophyta</taxon>
        <taxon>Embryophyta</taxon>
        <taxon>Tracheophyta</taxon>
        <taxon>Spermatophyta</taxon>
        <taxon>Magnoliopsida</taxon>
        <taxon>Liliopsida</taxon>
        <taxon>Poales</taxon>
        <taxon>Poaceae</taxon>
        <taxon>BOP clade</taxon>
        <taxon>Pooideae</taxon>
        <taxon>Triticodae</taxon>
        <taxon>Triticeae</taxon>
        <taxon>Triticinae</taxon>
        <taxon>Dasypyrum</taxon>
    </lineage>
</organism>
<dbReference type="PANTHER" id="PTHR36766:SF55">
    <property type="entry name" value="OS11G0492900 PROTEIN"/>
    <property type="match status" value="1"/>
</dbReference>
<dbReference type="Pfam" id="PF18052">
    <property type="entry name" value="Rx_N"/>
    <property type="match status" value="1"/>
</dbReference>
<dbReference type="Pfam" id="PF23598">
    <property type="entry name" value="LRR_14"/>
    <property type="match status" value="1"/>
</dbReference>
<keyword evidence="2" id="KW-0433">Leucine-rich repeat</keyword>
<evidence type="ECO:0000259" key="12">
    <source>
        <dbReference type="Pfam" id="PF23598"/>
    </source>
</evidence>
<sequence length="1358" mass="153703">MGEVVAAMAIWPLVSMLVNKAVSSLLDQYKVMEGMEEQHKVLKRKLPAILDVMTDAEEQATAHRDGAKAWLQELKMVAYEANEVFDEFKYEALRREARKKGHYRELGFDVIKLFPSHNRIVFRYKMGRKLCRILKAIEVLIAEMHAFRFKYRPQPPVTKQWRHTDYVIIDPQEIASRSRKKDKKNIVDTLLGQSTNADLTIVPIVGMGGLGKTTLAQLVYNEAQIQKHFQLMLWVCVSDTFDVNSVAKSIVEASTKKNDDTDKPPLDRLQKLVSGQRYLLVLDDVWNNGEFHKWESLKDYLKHGGTGSVVLTTTRDKRVAEIMGADRPYHLNNLEDCFIKEIIEAKAFSSEKEKHVELVNMVDEIVKRCCGSPLAATTLGSVLRTKTSVNEWKAVSSRSSICTEETGILPILKLSYNNLPAHMKQCFAFCAVFPKDYMIDVEKLIRLWIANGFIPEHKEDSLETIGKLIFKELASRSFFQDIEKSKKEYYYGMEKYYYSITTCRIHDLMHDIAVSVMDKECVVVTMEPSQIEELPDTARHLFLSFGGTKGISNDSLEKRPPAIQTLISLESPLGSSLQHLSKFRSLRALRLSRYAHSFLPKPKYLPHLRYLDLSQSYIKALPEDISILYNLQTLDLSNCYYLDRLPMQMKYMTSLRHLYTHGCDKLKSMPPELGKLTNLQTLTFFVAGVPGLDCSDVAELHDLDLGGQLELSQAENVIEAEAKVANIGNKKDLRELTLRWTSVSESKVLDNFKPHDDLQVLKIYCYGGECMGMLQNMVEIHLFHCERLQILFRCGTSFTFPKLKVLTLEHLFNFKGWWEKINERQEEQIIFPLLEKLFIRHCGKLIALPGAPLLEEPFHGGNRLVCTPFSLLESLFIWYSVKLVASRESPLVQEPCSGGYRLVQSAFPALKELALEDLENFRRWDAATEGEQISFPQLEKLSIQKCPKITDLPEAPKLSVLEIEDGKQGIFHYQGDLEPEIPLTVMELGCCNSFFGAGALEPWDYFVHLEELKIHRCDVLVHWPEKVFQSLVSLRRLEIKSCENLTGYAQALVEPSASRRSQCLPGLESLELEDCASLVEMFNVPAFLKHMDISWCHKLEFIFGMPELVKGSSSSEAVVPTAVSELASSPMNYICPCLEHLFVSGCGSLPAVLNLPPSLKTIFISGCSSIQVLSCQLGGLQKPEATTSISPSPIMPEPLAAATTAREHLLPPHLKTLSIRDCAGMLGGTLRLPASLKTLNILGNSGLTSLECLSGEHPLSLEVLDLERCSTLASLPNEPQVYMSLWNLEITGCPAIKKLPRCLHQKLGSIDDDYRILDARYEVMASKPKTWKEIPRLVRERREAARQAREGQQSTIQE</sequence>
<dbReference type="FunFam" id="1.10.10.10:FF:000322">
    <property type="entry name" value="Probable disease resistance protein At1g63360"/>
    <property type="match status" value="1"/>
</dbReference>
<dbReference type="InterPro" id="IPR027417">
    <property type="entry name" value="P-loop_NTPase"/>
</dbReference>
<dbReference type="InterPro" id="IPR036388">
    <property type="entry name" value="WH-like_DNA-bd_sf"/>
</dbReference>
<dbReference type="GO" id="GO:0043531">
    <property type="term" value="F:ADP binding"/>
    <property type="evidence" value="ECO:0007669"/>
    <property type="project" value="InterPro"/>
</dbReference>
<feature type="domain" description="Disease resistance protein winged helix" evidence="11">
    <location>
        <begin position="432"/>
        <end position="513"/>
    </location>
</feature>
<evidence type="ECO:0000256" key="1">
    <source>
        <dbReference type="ARBA" id="ARBA00008894"/>
    </source>
</evidence>
<dbReference type="EMBL" id="MZ672767">
    <property type="protein sequence ID" value="UBY07366.1"/>
    <property type="molecule type" value="mRNA"/>
</dbReference>
<protein>
    <submittedName>
        <fullName evidence="13">NBS-LRR disease resistance protein</fullName>
    </submittedName>
</protein>
<feature type="domain" description="NB-ARC" evidence="9">
    <location>
        <begin position="181"/>
        <end position="350"/>
    </location>
</feature>
<dbReference type="InterPro" id="IPR041118">
    <property type="entry name" value="Rx_N"/>
</dbReference>
<dbReference type="Pfam" id="PF23559">
    <property type="entry name" value="WHD_DRP"/>
    <property type="match status" value="1"/>
</dbReference>
<comment type="similarity">
    <text evidence="1">Belongs to the disease resistance NB-LRR family.</text>
</comment>
<keyword evidence="8" id="KW-0732">Signal</keyword>
<dbReference type="GO" id="GO:0002758">
    <property type="term" value="P:innate immune response-activating signaling pathway"/>
    <property type="evidence" value="ECO:0007669"/>
    <property type="project" value="UniProtKB-ARBA"/>
</dbReference>
<keyword evidence="3" id="KW-0677">Repeat</keyword>
<dbReference type="InterPro" id="IPR058922">
    <property type="entry name" value="WHD_DRP"/>
</dbReference>
<dbReference type="GO" id="GO:0005524">
    <property type="term" value="F:ATP binding"/>
    <property type="evidence" value="ECO:0007669"/>
    <property type="project" value="UniProtKB-KW"/>
</dbReference>
<dbReference type="Gene3D" id="3.40.50.300">
    <property type="entry name" value="P-loop containing nucleotide triphosphate hydrolases"/>
    <property type="match status" value="1"/>
</dbReference>
<keyword evidence="7" id="KW-0175">Coiled coil</keyword>
<accession>A0A8K1MK38</accession>
<dbReference type="InterPro" id="IPR002182">
    <property type="entry name" value="NB-ARC"/>
</dbReference>
<evidence type="ECO:0000256" key="7">
    <source>
        <dbReference type="ARBA" id="ARBA00023054"/>
    </source>
</evidence>
<keyword evidence="6" id="KW-0067">ATP-binding</keyword>
<evidence type="ECO:0000256" key="8">
    <source>
        <dbReference type="SAM" id="SignalP"/>
    </source>
</evidence>
<dbReference type="InterPro" id="IPR032675">
    <property type="entry name" value="LRR_dom_sf"/>
</dbReference>
<dbReference type="Pfam" id="PF00931">
    <property type="entry name" value="NB-ARC"/>
    <property type="match status" value="1"/>
</dbReference>
<keyword evidence="4" id="KW-0547">Nucleotide-binding</keyword>